<accession>A0ABQ3GDD5</accession>
<proteinExistence type="predicted"/>
<dbReference type="Pfam" id="PF00795">
    <property type="entry name" value="CN_hydrolase"/>
    <property type="match status" value="1"/>
</dbReference>
<feature type="domain" description="CN hydrolase" evidence="2">
    <location>
        <begin position="3"/>
        <end position="249"/>
    </location>
</feature>
<evidence type="ECO:0000256" key="1">
    <source>
        <dbReference type="ARBA" id="ARBA00022801"/>
    </source>
</evidence>
<name>A0ABQ3GDD5_9MICC</name>
<dbReference type="RefSeq" id="WP_189348323.1">
    <property type="nucleotide sequence ID" value="NZ_BMXK01000001.1"/>
</dbReference>
<dbReference type="Gene3D" id="3.60.110.10">
    <property type="entry name" value="Carbon-nitrogen hydrolase"/>
    <property type="match status" value="1"/>
</dbReference>
<keyword evidence="4" id="KW-1185">Reference proteome</keyword>
<evidence type="ECO:0000259" key="2">
    <source>
        <dbReference type="PROSITE" id="PS50263"/>
    </source>
</evidence>
<gene>
    <name evidence="3" type="ORF">GCM10008096_02960</name>
</gene>
<sequence length="277" mass="29260">MVIRAAACQIPASVEHPGTADVDAAVREAASAGARLVVLPELAFSGYVFRSAQEARDAAEGLDGPTAGYLKRLSLETGCVIVAGFCELGADGLVYNSALTVESGELLDCYRKAHLWGQEPEFFTPGDAAPRVVETSAGRIAALICYDLEMAEWVRLAAQEGAEIIAAPCNWPLLPRPRGERPLEVVKLQAAAGSYRVHIVAADRCGTERGVEWIGGSAICENSGYLAAGPATGDEGPARRVILTADLDPGTSGNKALGPYNDVWRDRRPGLYSIGYS</sequence>
<dbReference type="PANTHER" id="PTHR43674:SF2">
    <property type="entry name" value="BETA-UREIDOPROPIONASE"/>
    <property type="match status" value="1"/>
</dbReference>
<reference evidence="4" key="1">
    <citation type="journal article" date="2019" name="Int. J. Syst. Evol. Microbiol.">
        <title>The Global Catalogue of Microorganisms (GCM) 10K type strain sequencing project: providing services to taxonomists for standard genome sequencing and annotation.</title>
        <authorList>
            <consortium name="The Broad Institute Genomics Platform"/>
            <consortium name="The Broad Institute Genome Sequencing Center for Infectious Disease"/>
            <person name="Wu L."/>
            <person name="Ma J."/>
        </authorList>
    </citation>
    <scope>NUCLEOTIDE SEQUENCE [LARGE SCALE GENOMIC DNA]</scope>
    <source>
        <strain evidence="4">KCTC 19466</strain>
    </source>
</reference>
<dbReference type="SUPFAM" id="SSF56317">
    <property type="entry name" value="Carbon-nitrogen hydrolase"/>
    <property type="match status" value="1"/>
</dbReference>
<protein>
    <recommendedName>
        <fullName evidence="2">CN hydrolase domain-containing protein</fullName>
    </recommendedName>
</protein>
<dbReference type="Proteomes" id="UP000642819">
    <property type="component" value="Unassembled WGS sequence"/>
</dbReference>
<keyword evidence="1" id="KW-0378">Hydrolase</keyword>
<dbReference type="EMBL" id="BMXK01000001">
    <property type="protein sequence ID" value="GHD00096.1"/>
    <property type="molecule type" value="Genomic_DNA"/>
</dbReference>
<organism evidence="3 4">
    <name type="scientific">Zhihengliuella salsuginis</name>
    <dbReference type="NCBI Taxonomy" id="578222"/>
    <lineage>
        <taxon>Bacteria</taxon>
        <taxon>Bacillati</taxon>
        <taxon>Actinomycetota</taxon>
        <taxon>Actinomycetes</taxon>
        <taxon>Micrococcales</taxon>
        <taxon>Micrococcaceae</taxon>
        <taxon>Zhihengliuella</taxon>
    </lineage>
</organism>
<dbReference type="InterPro" id="IPR003010">
    <property type="entry name" value="C-N_Hydrolase"/>
</dbReference>
<comment type="caution">
    <text evidence="3">The sequence shown here is derived from an EMBL/GenBank/DDBJ whole genome shotgun (WGS) entry which is preliminary data.</text>
</comment>
<dbReference type="PANTHER" id="PTHR43674">
    <property type="entry name" value="NITRILASE C965.09-RELATED"/>
    <property type="match status" value="1"/>
</dbReference>
<dbReference type="PROSITE" id="PS50263">
    <property type="entry name" value="CN_HYDROLASE"/>
    <property type="match status" value="1"/>
</dbReference>
<evidence type="ECO:0000313" key="3">
    <source>
        <dbReference type="EMBL" id="GHD00096.1"/>
    </source>
</evidence>
<evidence type="ECO:0000313" key="4">
    <source>
        <dbReference type="Proteomes" id="UP000642819"/>
    </source>
</evidence>
<dbReference type="InterPro" id="IPR050345">
    <property type="entry name" value="Aliph_Amidase/BUP"/>
</dbReference>
<dbReference type="InterPro" id="IPR036526">
    <property type="entry name" value="C-N_Hydrolase_sf"/>
</dbReference>